<gene>
    <name evidence="2" type="ORF">GHT09_008111</name>
    <name evidence="3" type="ORF">MONAX_5E043310</name>
</gene>
<evidence type="ECO:0000313" key="2">
    <source>
        <dbReference type="EMBL" id="KAF7464014.1"/>
    </source>
</evidence>
<dbReference type="Proteomes" id="UP000335636">
    <property type="component" value="Unassembled WGS sequence"/>
</dbReference>
<reference evidence="3 4" key="1">
    <citation type="submission" date="2019-04" db="EMBL/GenBank/DDBJ databases">
        <authorList>
            <person name="Alioto T."/>
            <person name="Alioto T."/>
        </authorList>
    </citation>
    <scope>NUCLEOTIDE SEQUENCE [LARGE SCALE GENOMIC DNA]</scope>
</reference>
<organism evidence="3 4">
    <name type="scientific">Marmota monax</name>
    <name type="common">Woodchuck</name>
    <dbReference type="NCBI Taxonomy" id="9995"/>
    <lineage>
        <taxon>Eukaryota</taxon>
        <taxon>Metazoa</taxon>
        <taxon>Chordata</taxon>
        <taxon>Craniata</taxon>
        <taxon>Vertebrata</taxon>
        <taxon>Euteleostomi</taxon>
        <taxon>Mammalia</taxon>
        <taxon>Eutheria</taxon>
        <taxon>Euarchontoglires</taxon>
        <taxon>Glires</taxon>
        <taxon>Rodentia</taxon>
        <taxon>Sciuromorpha</taxon>
        <taxon>Sciuridae</taxon>
        <taxon>Xerinae</taxon>
        <taxon>Marmotini</taxon>
        <taxon>Marmota</taxon>
    </lineage>
</organism>
<evidence type="ECO:0000313" key="3">
    <source>
        <dbReference type="EMBL" id="VTJ62743.1"/>
    </source>
</evidence>
<reference evidence="2" key="2">
    <citation type="submission" date="2020-08" db="EMBL/GenBank/DDBJ databases">
        <authorList>
            <person name="Shumante A."/>
            <person name="Zimin A.V."/>
            <person name="Puiu D."/>
            <person name="Salzberg S.L."/>
        </authorList>
    </citation>
    <scope>NUCLEOTIDE SEQUENCE</scope>
    <source>
        <strain evidence="2">WC2-LM</strain>
        <tissue evidence="2">Liver</tissue>
    </source>
</reference>
<dbReference type="Proteomes" id="UP000662637">
    <property type="component" value="Unassembled WGS sequence"/>
</dbReference>
<keyword evidence="4" id="KW-1185">Reference proteome</keyword>
<dbReference type="EMBL" id="WJEC01008091">
    <property type="protein sequence ID" value="KAF7464014.1"/>
    <property type="molecule type" value="Genomic_DNA"/>
</dbReference>
<dbReference type="AlphaFoldDB" id="A0A5E4AZ56"/>
<sequence>MPLFNTQVRHPMHSEWRQGPGPAPWGPFLPSLSFSLPPPLHTKAMHSDRDLKDRRTQFQLSTDIRTCLSDLISIPAPPWRPTSGELSRLCTSCGFLSIQ</sequence>
<dbReference type="EMBL" id="CABDUW010000207">
    <property type="protein sequence ID" value="VTJ62743.1"/>
    <property type="molecule type" value="Genomic_DNA"/>
</dbReference>
<evidence type="ECO:0000256" key="1">
    <source>
        <dbReference type="SAM" id="MobiDB-lite"/>
    </source>
</evidence>
<name>A0A5E4AZ56_MARMO</name>
<accession>A0A5E4AZ56</accession>
<feature type="region of interest" description="Disordered" evidence="1">
    <location>
        <begin position="1"/>
        <end position="20"/>
    </location>
</feature>
<evidence type="ECO:0000313" key="4">
    <source>
        <dbReference type="Proteomes" id="UP000335636"/>
    </source>
</evidence>
<protein>
    <submittedName>
        <fullName evidence="3">Uncharacterized protein</fullName>
    </submittedName>
</protein>
<proteinExistence type="predicted"/>